<dbReference type="Pfam" id="PF02567">
    <property type="entry name" value="PhzC-PhzF"/>
    <property type="match status" value="1"/>
</dbReference>
<dbReference type="PANTHER" id="PTHR13774">
    <property type="entry name" value="PHENAZINE BIOSYNTHESIS PROTEIN"/>
    <property type="match status" value="1"/>
</dbReference>
<dbReference type="NCBIfam" id="TIGR00654">
    <property type="entry name" value="PhzF_family"/>
    <property type="match status" value="1"/>
</dbReference>
<gene>
    <name evidence="1" type="ORF">ITI46_11385</name>
</gene>
<protein>
    <submittedName>
        <fullName evidence="1">PhzF family phenazine biosynthesis protein</fullName>
    </submittedName>
</protein>
<proteinExistence type="predicted"/>
<evidence type="ECO:0000313" key="1">
    <source>
        <dbReference type="EMBL" id="MBO8192264.1"/>
    </source>
</evidence>
<dbReference type="EMBL" id="JADKMA010000045">
    <property type="protein sequence ID" value="MBO8192264.1"/>
    <property type="molecule type" value="Genomic_DNA"/>
</dbReference>
<organism evidence="1 2">
    <name type="scientific">Streptomyces oryzae</name>
    <dbReference type="NCBI Taxonomy" id="1434886"/>
    <lineage>
        <taxon>Bacteria</taxon>
        <taxon>Bacillati</taxon>
        <taxon>Actinomycetota</taxon>
        <taxon>Actinomycetes</taxon>
        <taxon>Kitasatosporales</taxon>
        <taxon>Streptomycetaceae</taxon>
        <taxon>Streptomyces</taxon>
    </lineage>
</organism>
<dbReference type="PIRSF" id="PIRSF016184">
    <property type="entry name" value="PhzC_PhzF"/>
    <property type="match status" value="1"/>
</dbReference>
<dbReference type="RefSeq" id="WP_209239393.1">
    <property type="nucleotide sequence ID" value="NZ_JADKMA010000045.1"/>
</dbReference>
<accession>A0ABS3XAD3</accession>
<keyword evidence="2" id="KW-1185">Reference proteome</keyword>
<dbReference type="PANTHER" id="PTHR13774:SF32">
    <property type="entry name" value="ANTISENSE-ENHANCING SEQUENCE 1"/>
    <property type="match status" value="1"/>
</dbReference>
<dbReference type="InterPro" id="IPR003719">
    <property type="entry name" value="Phenazine_PhzF-like"/>
</dbReference>
<dbReference type="SUPFAM" id="SSF54506">
    <property type="entry name" value="Diaminopimelate epimerase-like"/>
    <property type="match status" value="1"/>
</dbReference>
<reference evidence="1 2" key="1">
    <citation type="submission" date="2020-11" db="EMBL/GenBank/DDBJ databases">
        <title>Streptomyces spirodelae sp. nov., isolated from duckweed.</title>
        <authorList>
            <person name="Saimee Y."/>
            <person name="Duangmal K."/>
        </authorList>
    </citation>
    <scope>NUCLEOTIDE SEQUENCE [LARGE SCALE GENOMIC DNA]</scope>
    <source>
        <strain evidence="1 2">S16-07</strain>
    </source>
</reference>
<dbReference type="Gene3D" id="3.10.310.10">
    <property type="entry name" value="Diaminopimelate Epimerase, Chain A, domain 1"/>
    <property type="match status" value="2"/>
</dbReference>
<evidence type="ECO:0000313" key="2">
    <source>
        <dbReference type="Proteomes" id="UP001519064"/>
    </source>
</evidence>
<dbReference type="Proteomes" id="UP001519064">
    <property type="component" value="Unassembled WGS sequence"/>
</dbReference>
<sequence length="292" mass="31274">MHTYVVVDAFAEEPLLGNPVAVFFGSDDLAPRTMQRIAREMNLSETTFVLRPRQGGDARIRIFTPVNELPFAGHPLLGTAIALGARGPQDRLRLETAMGVVPFELVRKGGRVVAARMRQPVPTWRPFERAEELLAAVGVEKSTLPVEIYRNGPRHVFVGLEDAAALAALRPDHRALAAFEDMATNCFAPDLDAEDGCAVPDQEGGSCWRTRMFSPAYGVTEDAATGSAAGPLAVHLGRHGLGPYGREVRIMQGVEMGRPSLMLSRVDGTAESVDAVEVGGAGVLVAEGSLHV</sequence>
<name>A0ABS3XAD3_9ACTN</name>
<comment type="caution">
    <text evidence="1">The sequence shown here is derived from an EMBL/GenBank/DDBJ whole genome shotgun (WGS) entry which is preliminary data.</text>
</comment>